<dbReference type="InterPro" id="IPR000719">
    <property type="entry name" value="Prot_kinase_dom"/>
</dbReference>
<dbReference type="PANTHER" id="PTHR47634:SF9">
    <property type="entry name" value="PROTEIN KINASE DOMAIN-CONTAINING PROTEIN-RELATED"/>
    <property type="match status" value="1"/>
</dbReference>
<evidence type="ECO:0000256" key="5">
    <source>
        <dbReference type="ARBA" id="ARBA00022777"/>
    </source>
</evidence>
<dbReference type="GO" id="GO:0005737">
    <property type="term" value="C:cytoplasm"/>
    <property type="evidence" value="ECO:0007669"/>
    <property type="project" value="TreeGrafter"/>
</dbReference>
<dbReference type="AlphaFoldDB" id="A0A1Z5SXV7"/>
<dbReference type="GO" id="GO:0005634">
    <property type="term" value="C:nucleus"/>
    <property type="evidence" value="ECO:0007669"/>
    <property type="project" value="TreeGrafter"/>
</dbReference>
<evidence type="ECO:0000313" key="11">
    <source>
        <dbReference type="Proteomes" id="UP000194280"/>
    </source>
</evidence>
<dbReference type="InterPro" id="IPR051334">
    <property type="entry name" value="SRPK"/>
</dbReference>
<dbReference type="Gene3D" id="3.30.200.20">
    <property type="entry name" value="Phosphorylase Kinase, domain 1"/>
    <property type="match status" value="1"/>
</dbReference>
<keyword evidence="5" id="KW-0418">Kinase</keyword>
<comment type="catalytic activity">
    <reaction evidence="7">
        <text>L-threonyl-[protein] + ATP = O-phospho-L-threonyl-[protein] + ADP + H(+)</text>
        <dbReference type="Rhea" id="RHEA:46608"/>
        <dbReference type="Rhea" id="RHEA-COMP:11060"/>
        <dbReference type="Rhea" id="RHEA-COMP:11605"/>
        <dbReference type="ChEBI" id="CHEBI:15378"/>
        <dbReference type="ChEBI" id="CHEBI:30013"/>
        <dbReference type="ChEBI" id="CHEBI:30616"/>
        <dbReference type="ChEBI" id="CHEBI:61977"/>
        <dbReference type="ChEBI" id="CHEBI:456216"/>
        <dbReference type="EC" id="2.7.11.1"/>
    </reaction>
</comment>
<evidence type="ECO:0000256" key="2">
    <source>
        <dbReference type="ARBA" id="ARBA00022527"/>
    </source>
</evidence>
<dbReference type="EC" id="2.7.11.1" evidence="1"/>
<evidence type="ECO:0000256" key="6">
    <source>
        <dbReference type="ARBA" id="ARBA00022840"/>
    </source>
</evidence>
<evidence type="ECO:0000256" key="1">
    <source>
        <dbReference type="ARBA" id="ARBA00012513"/>
    </source>
</evidence>
<evidence type="ECO:0000256" key="7">
    <source>
        <dbReference type="ARBA" id="ARBA00047899"/>
    </source>
</evidence>
<dbReference type="PROSITE" id="PS50011">
    <property type="entry name" value="PROTEIN_KINASE_DOM"/>
    <property type="match status" value="1"/>
</dbReference>
<dbReference type="GO" id="GO:0004674">
    <property type="term" value="F:protein serine/threonine kinase activity"/>
    <property type="evidence" value="ECO:0007669"/>
    <property type="project" value="UniProtKB-KW"/>
</dbReference>
<protein>
    <recommendedName>
        <fullName evidence="1">non-specific serine/threonine protein kinase</fullName>
        <ecNumber evidence="1">2.7.11.1</ecNumber>
    </recommendedName>
</protein>
<keyword evidence="4" id="KW-0547">Nucleotide-binding</keyword>
<dbReference type="GO" id="GO:0005524">
    <property type="term" value="F:ATP binding"/>
    <property type="evidence" value="ECO:0007669"/>
    <property type="project" value="UniProtKB-KW"/>
</dbReference>
<accession>A0A1Z5SXV7</accession>
<keyword evidence="6" id="KW-0067">ATP-binding</keyword>
<comment type="caution">
    <text evidence="10">The sequence shown here is derived from an EMBL/GenBank/DDBJ whole genome shotgun (WGS) entry which is preliminary data.</text>
</comment>
<proteinExistence type="predicted"/>
<evidence type="ECO:0000256" key="8">
    <source>
        <dbReference type="ARBA" id="ARBA00048679"/>
    </source>
</evidence>
<evidence type="ECO:0000256" key="3">
    <source>
        <dbReference type="ARBA" id="ARBA00022679"/>
    </source>
</evidence>
<dbReference type="Gene3D" id="1.10.510.10">
    <property type="entry name" value="Transferase(Phosphotransferase) domain 1"/>
    <property type="match status" value="1"/>
</dbReference>
<dbReference type="SMART" id="SM00220">
    <property type="entry name" value="S_TKc"/>
    <property type="match status" value="1"/>
</dbReference>
<dbReference type="GO" id="GO:0000245">
    <property type="term" value="P:spliceosomal complex assembly"/>
    <property type="evidence" value="ECO:0007669"/>
    <property type="project" value="TreeGrafter"/>
</dbReference>
<keyword evidence="2" id="KW-0723">Serine/threonine-protein kinase</keyword>
<evidence type="ECO:0000313" key="10">
    <source>
        <dbReference type="EMBL" id="OTA25872.1"/>
    </source>
</evidence>
<dbReference type="GO" id="GO:0050684">
    <property type="term" value="P:regulation of mRNA processing"/>
    <property type="evidence" value="ECO:0007669"/>
    <property type="project" value="TreeGrafter"/>
</dbReference>
<name>A0A1Z5SXV7_HORWE</name>
<comment type="catalytic activity">
    <reaction evidence="8">
        <text>L-seryl-[protein] + ATP = O-phospho-L-seryl-[protein] + ADP + H(+)</text>
        <dbReference type="Rhea" id="RHEA:17989"/>
        <dbReference type="Rhea" id="RHEA-COMP:9863"/>
        <dbReference type="Rhea" id="RHEA-COMP:11604"/>
        <dbReference type="ChEBI" id="CHEBI:15378"/>
        <dbReference type="ChEBI" id="CHEBI:29999"/>
        <dbReference type="ChEBI" id="CHEBI:30616"/>
        <dbReference type="ChEBI" id="CHEBI:83421"/>
        <dbReference type="ChEBI" id="CHEBI:456216"/>
        <dbReference type="EC" id="2.7.11.1"/>
    </reaction>
</comment>
<dbReference type="InterPro" id="IPR011009">
    <property type="entry name" value="Kinase-like_dom_sf"/>
</dbReference>
<dbReference type="SUPFAM" id="SSF56112">
    <property type="entry name" value="Protein kinase-like (PK-like)"/>
    <property type="match status" value="1"/>
</dbReference>
<dbReference type="EMBL" id="MUNK01000195">
    <property type="protein sequence ID" value="OTA25872.1"/>
    <property type="molecule type" value="Genomic_DNA"/>
</dbReference>
<reference evidence="10 11" key="1">
    <citation type="submission" date="2017-01" db="EMBL/GenBank/DDBJ databases">
        <title>The recent genome duplication of the halophilic yeast Hortaea werneckii: insights from long-read sequencing.</title>
        <authorList>
            <person name="Sinha S."/>
            <person name="Flibotte S."/>
            <person name="Neira M."/>
            <person name="Lenassi M."/>
            <person name="Gostincar C."/>
            <person name="Stajich J.E."/>
            <person name="Nislow C.E."/>
        </authorList>
    </citation>
    <scope>NUCLEOTIDE SEQUENCE [LARGE SCALE GENOMIC DNA]</scope>
    <source>
        <strain evidence="10 11">EXF-2000</strain>
    </source>
</reference>
<feature type="domain" description="Protein kinase" evidence="9">
    <location>
        <begin position="77"/>
        <end position="377"/>
    </location>
</feature>
<keyword evidence="3" id="KW-0808">Transferase</keyword>
<evidence type="ECO:0000256" key="4">
    <source>
        <dbReference type="ARBA" id="ARBA00022741"/>
    </source>
</evidence>
<gene>
    <name evidence="10" type="ORF">BTJ68_12265</name>
</gene>
<dbReference type="PANTHER" id="PTHR47634">
    <property type="entry name" value="PROTEIN KINASE DOMAIN-CONTAINING PROTEIN-RELATED"/>
    <property type="match status" value="1"/>
</dbReference>
<dbReference type="OrthoDB" id="5979581at2759"/>
<sequence>MTSLINYVPFSTTAVMIRPRRHICKILTPLHASQPRFRSTKAARINVTQPFEEELLPWYHADQFYPVHIGQTFISRYKAVGKLGYGAYSTVWLCRDLKASDFVSVKVGTSHGAGPMRQDRELKFYEHVASLGSQHPGGTYIRGLLETFEISGPTGKHLCLVQPSMHMTVAELQRQNPSRRLDKELLNWTLFDLLSALSFLHDEAKVADSVRYVIDINPSNIMLTIDDESLLPAFEQEEASNSSPRKVIDDTRTVYGSRKLGLPKDALWGQPVLCEFGEARTGPGPHKGLIQPELYRAPEVLFEMGWDSSADIWNVAVMWKSAGGVVIPHPEAMSLERAETVLEGEEKTRFLGFVRSMLKWAPEERLGAEELLRDPWLEGAIPS</sequence>
<dbReference type="Proteomes" id="UP000194280">
    <property type="component" value="Unassembled WGS sequence"/>
</dbReference>
<organism evidence="10 11">
    <name type="scientific">Hortaea werneckii EXF-2000</name>
    <dbReference type="NCBI Taxonomy" id="1157616"/>
    <lineage>
        <taxon>Eukaryota</taxon>
        <taxon>Fungi</taxon>
        <taxon>Dikarya</taxon>
        <taxon>Ascomycota</taxon>
        <taxon>Pezizomycotina</taxon>
        <taxon>Dothideomycetes</taxon>
        <taxon>Dothideomycetidae</taxon>
        <taxon>Mycosphaerellales</taxon>
        <taxon>Teratosphaeriaceae</taxon>
        <taxon>Hortaea</taxon>
    </lineage>
</organism>
<keyword evidence="11" id="KW-1185">Reference proteome</keyword>
<dbReference type="InParanoid" id="A0A1Z5SXV7"/>
<dbReference type="STRING" id="1157616.A0A1Z5SXV7"/>
<evidence type="ECO:0000259" key="9">
    <source>
        <dbReference type="PROSITE" id="PS50011"/>
    </source>
</evidence>
<dbReference type="VEuPathDB" id="FungiDB:BTJ68_12265"/>